<dbReference type="InterPro" id="IPR013154">
    <property type="entry name" value="ADH-like_N"/>
</dbReference>
<evidence type="ECO:0000256" key="2">
    <source>
        <dbReference type="ARBA" id="ARBA00023002"/>
    </source>
</evidence>
<name>A0A9N9QBH4_9HELO</name>
<reference evidence="4" key="1">
    <citation type="submission" date="2021-07" db="EMBL/GenBank/DDBJ databases">
        <authorList>
            <person name="Durling M."/>
        </authorList>
    </citation>
    <scope>NUCLEOTIDE SEQUENCE</scope>
</reference>
<dbReference type="SUPFAM" id="SSF50129">
    <property type="entry name" value="GroES-like"/>
    <property type="match status" value="1"/>
</dbReference>
<dbReference type="AlphaFoldDB" id="A0A9N9QBH4"/>
<evidence type="ECO:0000313" key="5">
    <source>
        <dbReference type="Proteomes" id="UP000701801"/>
    </source>
</evidence>
<sequence length="350" mass="37592">MKALVIQELGKAAVIDIDEPMTRPGYCKFKTVAVALNPTDWRHIDILGQKGSLVGCDYAGIVTEIGPGCESDIQVGDKIWGTCHGANNSNPQDGAFAELISQRDDICGKIPKNMSFEQASTFGVGVISIGQVLYQSFGFPLLPEQVFNPVTLLVSGGSTATGMLAIQFAKLSGITVLATASPRNFDFVKSLGADQVFDYNTESCGEEIRAYTNNKLQYVFDAVSNESTFNLCAAALSSNSAPALHFTGLLPTDTFPRKDVIVQNTLAYTAGGERFFKFGITIPAIPADYEFAKVFLRLSTELIDSGKIKPPIEVGTGGLYGVIDGLQLLREEKVSAKKLVYLVADTDNST</sequence>
<proteinExistence type="inferred from homology"/>
<dbReference type="SUPFAM" id="SSF51735">
    <property type="entry name" value="NAD(P)-binding Rossmann-fold domains"/>
    <property type="match status" value="1"/>
</dbReference>
<feature type="domain" description="Enoyl reductase (ER)" evidence="3">
    <location>
        <begin position="7"/>
        <end position="340"/>
    </location>
</feature>
<evidence type="ECO:0000313" key="4">
    <source>
        <dbReference type="EMBL" id="CAG8982109.1"/>
    </source>
</evidence>
<dbReference type="InterPro" id="IPR036291">
    <property type="entry name" value="NAD(P)-bd_dom_sf"/>
</dbReference>
<evidence type="ECO:0000259" key="3">
    <source>
        <dbReference type="SMART" id="SM00829"/>
    </source>
</evidence>
<keyword evidence="5" id="KW-1185">Reference proteome</keyword>
<dbReference type="PANTHER" id="PTHR45348:SF2">
    <property type="entry name" value="ZINC-TYPE ALCOHOL DEHYDROGENASE-LIKE PROTEIN C2E1P3.01"/>
    <property type="match status" value="1"/>
</dbReference>
<protein>
    <recommendedName>
        <fullName evidence="3">Enoyl reductase (ER) domain-containing protein</fullName>
    </recommendedName>
</protein>
<comment type="similarity">
    <text evidence="1">Belongs to the zinc-containing alcohol dehydrogenase family.</text>
</comment>
<dbReference type="Pfam" id="PF00107">
    <property type="entry name" value="ADH_zinc_N"/>
    <property type="match status" value="1"/>
</dbReference>
<dbReference type="Gene3D" id="3.40.50.720">
    <property type="entry name" value="NAD(P)-binding Rossmann-like Domain"/>
    <property type="match status" value="1"/>
</dbReference>
<keyword evidence="2" id="KW-0560">Oxidoreductase</keyword>
<dbReference type="GO" id="GO:0016651">
    <property type="term" value="F:oxidoreductase activity, acting on NAD(P)H"/>
    <property type="evidence" value="ECO:0007669"/>
    <property type="project" value="InterPro"/>
</dbReference>
<dbReference type="CDD" id="cd08249">
    <property type="entry name" value="enoyl_reductase_like"/>
    <property type="match status" value="1"/>
</dbReference>
<evidence type="ECO:0000256" key="1">
    <source>
        <dbReference type="ARBA" id="ARBA00008072"/>
    </source>
</evidence>
<dbReference type="InterPro" id="IPR011032">
    <property type="entry name" value="GroES-like_sf"/>
</dbReference>
<dbReference type="Pfam" id="PF08240">
    <property type="entry name" value="ADH_N"/>
    <property type="match status" value="1"/>
</dbReference>
<dbReference type="OrthoDB" id="48317at2759"/>
<dbReference type="PANTHER" id="PTHR45348">
    <property type="entry name" value="HYPOTHETICAL OXIDOREDUCTASE (EUROFUNG)"/>
    <property type="match status" value="1"/>
</dbReference>
<dbReference type="Proteomes" id="UP000701801">
    <property type="component" value="Unassembled WGS sequence"/>
</dbReference>
<accession>A0A9N9QBH4</accession>
<dbReference type="Gene3D" id="3.90.180.10">
    <property type="entry name" value="Medium-chain alcohol dehydrogenases, catalytic domain"/>
    <property type="match status" value="1"/>
</dbReference>
<dbReference type="InterPro" id="IPR047122">
    <property type="entry name" value="Trans-enoyl_RdTase-like"/>
</dbReference>
<organism evidence="4 5">
    <name type="scientific">Hymenoscyphus albidus</name>
    <dbReference type="NCBI Taxonomy" id="595503"/>
    <lineage>
        <taxon>Eukaryota</taxon>
        <taxon>Fungi</taxon>
        <taxon>Dikarya</taxon>
        <taxon>Ascomycota</taxon>
        <taxon>Pezizomycotina</taxon>
        <taxon>Leotiomycetes</taxon>
        <taxon>Helotiales</taxon>
        <taxon>Helotiaceae</taxon>
        <taxon>Hymenoscyphus</taxon>
    </lineage>
</organism>
<comment type="caution">
    <text evidence="4">The sequence shown here is derived from an EMBL/GenBank/DDBJ whole genome shotgun (WGS) entry which is preliminary data.</text>
</comment>
<gene>
    <name evidence="4" type="ORF">HYALB_00003201</name>
</gene>
<dbReference type="InterPro" id="IPR020843">
    <property type="entry name" value="ER"/>
</dbReference>
<dbReference type="InterPro" id="IPR013149">
    <property type="entry name" value="ADH-like_C"/>
</dbReference>
<dbReference type="SMART" id="SM00829">
    <property type="entry name" value="PKS_ER"/>
    <property type="match status" value="1"/>
</dbReference>
<dbReference type="EMBL" id="CAJVRM010000573">
    <property type="protein sequence ID" value="CAG8982109.1"/>
    <property type="molecule type" value="Genomic_DNA"/>
</dbReference>